<dbReference type="EMBL" id="ACYY01000005">
    <property type="protein sequence ID" value="EEW26087.1"/>
    <property type="molecule type" value="Genomic_DNA"/>
</dbReference>
<feature type="chain" id="PRO_5002989733" description="Outer membrane autotransporter barrel domain protein" evidence="2">
    <location>
        <begin position="32"/>
        <end position="1190"/>
    </location>
</feature>
<evidence type="ECO:0000256" key="1">
    <source>
        <dbReference type="SAM" id="MobiDB-lite"/>
    </source>
</evidence>
<dbReference type="Proteomes" id="UP000010121">
    <property type="component" value="Unassembled WGS sequence"/>
</dbReference>
<evidence type="ECO:0000313" key="3">
    <source>
        <dbReference type="EMBL" id="EEW26087.1"/>
    </source>
</evidence>
<evidence type="ECO:0000313" key="4">
    <source>
        <dbReference type="Proteomes" id="UP000010121"/>
    </source>
</evidence>
<feature type="signal peptide" evidence="2">
    <location>
        <begin position="1"/>
        <end position="31"/>
    </location>
</feature>
<keyword evidence="4" id="KW-1185">Reference proteome</keyword>
<protein>
    <recommendedName>
        <fullName evidence="5">Outer membrane autotransporter barrel domain protein</fullName>
    </recommendedName>
</protein>
<organism evidence="3 4">
    <name type="scientific">Rhodobacter ferrooxidans</name>
    <dbReference type="NCBI Taxonomy" id="371731"/>
    <lineage>
        <taxon>Bacteria</taxon>
        <taxon>Pseudomonadati</taxon>
        <taxon>Pseudomonadota</taxon>
        <taxon>Alphaproteobacteria</taxon>
        <taxon>Rhodobacterales</taxon>
        <taxon>Rhodobacter group</taxon>
        <taxon>Rhodobacter</taxon>
    </lineage>
</organism>
<feature type="region of interest" description="Disordered" evidence="1">
    <location>
        <begin position="756"/>
        <end position="775"/>
    </location>
</feature>
<sequence>MDRKTGRTGRSMARLAGSSALLALMASAAMAETQGCALVGGVLPEGCFQANQGQVVAREIGANTEDDGASAVGDLGFSISIDPVRAGGPRQTIAGDPVVQGDIRAVDRSLEDMGVQLSYDGLGAKPKLNVSTVDMRRSYVAGERVSFRAFSNYPAWIAKAEVRIRDRDGRVTLVPIAPNGVADWVMPAGGDPEMDYVLRVYDSAGRYDETAVLPLARSARRLADPELDGPIVAAGEGEDRTARRRIPVRGGAVTVTGLDVPAGTRITVMGEPVIQDLHRGFIVQRILPPGEHGVQIGVGSTSEVRNVTIPAREVFATGIVDLTLGRDLVTDKTWKRGRIAGFAQGVTADGTQLTAMVDTREDELRDLFRDFGRKHPDQVLAGIEDEDVWVTTGDDSSKENLAPTSGKLFLKVERNGSHLMWGDFKPTEDLDLVVRSDRALYGLKGEWRATETMANGEARFRFTGYAAQPDSLLQRDVFRGTGGSAYFLSRRDIQSGTETLLIETRDPVSGRVVSTRRLVEGSDYRIDYVQGLVILNAPLSPSAGAGGLLTDRPLGDYDLNLVAQYEYVPTTGAVNGVSAGGRAEVWATESLRFGLSGVQENSGAADSTLVGADVLFRHSEGTYLSFEAARSEGPGFGSSLSLNGGLEIDPATPSAGVLGAPADGLRVEGRVDLADLGGKGFVSGYFDRRDAGFSSPDLEIATAQTTYGLDGEVGLTDRVDLTFGTDRFDDAAGKERTDARLGVALAVSDTLGLELEAGHTDRSTPGSTLAEDNGTRTDLGAKLTWTRDDDLSAWVFGQATLRHAGGLGRNNRLGFGAEARLSEAWTVLGEASDGSLGAAGRLELAWAPNASSTYSLGYRLDPTRVAESATVTGRDKGTLVFGAQTRLSDRWAYTAENSYSGFGSEPSLTSTYGVTYTPSDTWRYDFGILSGENTESDGTTIQRQGLSFGVKFSGGEDFSAGLRSELRFEDSNNPARVQDRQTLLMSGFFDRRTSENWRLIGNLDAVLSDADTDNLRDGRYVEASLGYAYRPIDNDRVNALISYTYLYDLPGSDQVNVDGDVNGPKQRSHILNMGVSVDLNQQFTLGVKYGFRQREEAARGSNVFNSSQAHLGIMRLDYHVVHNWDIMAESRAMAFPKANTTEFGALVAVYRDMGDNLRLGGGYSWGGVSDDLRSMETNREGVFLNLISKF</sequence>
<evidence type="ECO:0000256" key="2">
    <source>
        <dbReference type="SAM" id="SignalP"/>
    </source>
</evidence>
<dbReference type="AlphaFoldDB" id="C8RZD0"/>
<evidence type="ECO:0008006" key="5">
    <source>
        <dbReference type="Google" id="ProtNLM"/>
    </source>
</evidence>
<dbReference type="eggNOG" id="COG2067">
    <property type="taxonomic scope" value="Bacteria"/>
</dbReference>
<dbReference type="STRING" id="371731.Rsw2DRAFT_1158"/>
<gene>
    <name evidence="3" type="ORF">Rsw2DRAFT_1158</name>
</gene>
<reference evidence="3 4" key="1">
    <citation type="submission" date="2009-08" db="EMBL/GenBank/DDBJ databases">
        <title>The draft genome of Rhodobacter sp. SW2.</title>
        <authorList>
            <consortium name="US DOE Joint Genome Institute (JGI-PGF)"/>
            <person name="Lucas S."/>
            <person name="Copeland A."/>
            <person name="Lapidus A."/>
            <person name="Glavina del Rio T."/>
            <person name="Tice H."/>
            <person name="Bruce D."/>
            <person name="Goodwin L."/>
            <person name="Pitluck S."/>
            <person name="Larimer F."/>
            <person name="Land M.L."/>
            <person name="Hauser L."/>
            <person name="Emerson D."/>
        </authorList>
    </citation>
    <scope>NUCLEOTIDE SEQUENCE [LARGE SCALE GENOMIC DNA]</scope>
    <source>
        <strain evidence="3 4">SW2</strain>
    </source>
</reference>
<proteinExistence type="predicted"/>
<dbReference type="RefSeq" id="WP_008028977.1">
    <property type="nucleotide sequence ID" value="NZ_ACYY01000005.1"/>
</dbReference>
<keyword evidence="2" id="KW-0732">Signal</keyword>
<name>C8RZD0_9RHOB</name>
<accession>C8RZD0</accession>
<comment type="caution">
    <text evidence="3">The sequence shown here is derived from an EMBL/GenBank/DDBJ whole genome shotgun (WGS) entry which is preliminary data.</text>
</comment>
<dbReference type="SUPFAM" id="SSF56935">
    <property type="entry name" value="Porins"/>
    <property type="match status" value="1"/>
</dbReference>